<protein>
    <submittedName>
        <fullName evidence="2">Uncharacterized protein</fullName>
    </submittedName>
</protein>
<dbReference type="KEGG" id="cpm:G5S_0326"/>
<proteinExistence type="predicted"/>
<dbReference type="EMBL" id="CP002608">
    <property type="protein sequence ID" value="AEB41332.1"/>
    <property type="molecule type" value="Genomic_DNA"/>
</dbReference>
<feature type="region of interest" description="Disordered" evidence="1">
    <location>
        <begin position="1"/>
        <end position="30"/>
    </location>
</feature>
<keyword evidence="3" id="KW-1185">Reference proteome</keyword>
<evidence type="ECO:0000313" key="2">
    <source>
        <dbReference type="EMBL" id="AEB41332.1"/>
    </source>
</evidence>
<name>A0AA34RCP2_CHLPE</name>
<reference evidence="2 3" key="1">
    <citation type="journal article" date="2011" name="J. Bacteriol.">
        <title>Genome sequence of the obligate intracellular animal pathogen Chlamydia pecorum E58.</title>
        <authorList>
            <person name="Mojica S."/>
            <person name="Huot Creasy H."/>
            <person name="Daugherty S."/>
            <person name="Read T.D."/>
            <person name="Kim T."/>
            <person name="Kaltenboeck B."/>
            <person name="Bavoil P."/>
            <person name="Myers G.S."/>
        </authorList>
    </citation>
    <scope>NUCLEOTIDE SEQUENCE [LARGE SCALE GENOMIC DNA]</scope>
    <source>
        <strain evidence="2 3">E58</strain>
    </source>
</reference>
<dbReference type="AlphaFoldDB" id="A0AA34RCP2"/>
<dbReference type="Proteomes" id="UP000008305">
    <property type="component" value="Chromosome"/>
</dbReference>
<accession>A0AA34RCP2</accession>
<organism evidence="2 3">
    <name type="scientific">Chlamydia pecorum (strain ATCC VR-628 / DSM 29919 / E58)</name>
    <name type="common">Chlamydophila pecorum</name>
    <dbReference type="NCBI Taxonomy" id="331635"/>
    <lineage>
        <taxon>Bacteria</taxon>
        <taxon>Pseudomonadati</taxon>
        <taxon>Chlamydiota</taxon>
        <taxon>Chlamydiia</taxon>
        <taxon>Chlamydiales</taxon>
        <taxon>Chlamydiaceae</taxon>
        <taxon>Chlamydia/Chlamydophila group</taxon>
        <taxon>Chlamydia</taxon>
    </lineage>
</organism>
<sequence>MLKCRGRNMEPRHISSQNIEAQAVRSPQAKVPEDLSAANMSFEGSIKTLDQLRQALIQKMGAEKGQEMYDKFLNSILISCFGTVHKDMDRAQKASKRMRSIYRE</sequence>
<gene>
    <name evidence="2" type="ordered locus">G5S_0326</name>
</gene>
<evidence type="ECO:0000313" key="3">
    <source>
        <dbReference type="Proteomes" id="UP000008305"/>
    </source>
</evidence>
<evidence type="ECO:0000256" key="1">
    <source>
        <dbReference type="SAM" id="MobiDB-lite"/>
    </source>
</evidence>